<evidence type="ECO:0008006" key="4">
    <source>
        <dbReference type="Google" id="ProtNLM"/>
    </source>
</evidence>
<evidence type="ECO:0000256" key="1">
    <source>
        <dbReference type="SAM" id="Phobius"/>
    </source>
</evidence>
<keyword evidence="1" id="KW-0472">Membrane</keyword>
<organism evidence="2 3">
    <name type="scientific">Stutzerimonas stutzeri</name>
    <name type="common">Pseudomonas stutzeri</name>
    <dbReference type="NCBI Taxonomy" id="316"/>
    <lineage>
        <taxon>Bacteria</taxon>
        <taxon>Pseudomonadati</taxon>
        <taxon>Pseudomonadota</taxon>
        <taxon>Gammaproteobacteria</taxon>
        <taxon>Pseudomonadales</taxon>
        <taxon>Pseudomonadaceae</taxon>
        <taxon>Stutzerimonas</taxon>
    </lineage>
</organism>
<keyword evidence="1" id="KW-1133">Transmembrane helix</keyword>
<dbReference type="EMBL" id="CP015641">
    <property type="protein sequence ID" value="ANF26697.1"/>
    <property type="molecule type" value="Genomic_DNA"/>
</dbReference>
<dbReference type="OrthoDB" id="7062495at2"/>
<evidence type="ECO:0000313" key="2">
    <source>
        <dbReference type="EMBL" id="ANF26697.1"/>
    </source>
</evidence>
<evidence type="ECO:0000313" key="3">
    <source>
        <dbReference type="Proteomes" id="UP000077787"/>
    </source>
</evidence>
<gene>
    <name evidence="2" type="ORF">PS273GM_16880</name>
</gene>
<dbReference type="AlphaFoldDB" id="A0A172WTR4"/>
<accession>A0A172WTR4</accession>
<dbReference type="Proteomes" id="UP000077787">
    <property type="component" value="Chromosome"/>
</dbReference>
<proteinExistence type="predicted"/>
<feature type="transmembrane region" description="Helical" evidence="1">
    <location>
        <begin position="12"/>
        <end position="36"/>
    </location>
</feature>
<sequence>MRPDFRTPRHSAGFGLVAALFLMIVVTVIILTMAHLSATQHGTMSLAIQQARAYQAARAGLEWSIARTLNNGACPAGSLNLSGSLSEYTVSVTCVSSVYTEDTSTVAIYRLTATAQNGMPGSRPDYAYRQLTAVVER</sequence>
<protein>
    <recommendedName>
        <fullName evidence="4">MSHA biogenesis protein MshP</fullName>
    </recommendedName>
</protein>
<dbReference type="RefSeq" id="WP_064482020.1">
    <property type="nucleotide sequence ID" value="NZ_CP015641.1"/>
</dbReference>
<reference evidence="2 3" key="1">
    <citation type="submission" date="2016-05" db="EMBL/GenBank/DDBJ databases">
        <title>Genome sequence of Pseudomonas stutzeri 273 and identification of the exopolysaccharide biosynthesis locus.</title>
        <authorList>
            <person name="Wu S."/>
            <person name="Sun C."/>
        </authorList>
    </citation>
    <scope>NUCLEOTIDE SEQUENCE [LARGE SCALE GENOMIC DNA]</scope>
    <source>
        <strain evidence="2 3">273</strain>
    </source>
</reference>
<keyword evidence="1" id="KW-0812">Transmembrane</keyword>
<name>A0A172WTR4_STUST</name>